<reference evidence="10 11" key="1">
    <citation type="journal article" date="2010" name="Cell Res.">
        <title>Complete genome sequence of the rifamycin SV-producing Amycolatopsis mediterranei U32 revealed its genetic characteristics in phylogeny and metabolism.</title>
        <authorList>
            <person name="Zhao W."/>
            <person name="Zhong Y."/>
            <person name="Yuan H."/>
            <person name="Wang J."/>
            <person name="Zheng H."/>
            <person name="Wang Y."/>
            <person name="Cen X."/>
            <person name="Xu F."/>
            <person name="Bai J."/>
            <person name="Han X."/>
            <person name="Lu G."/>
            <person name="Zhu Y."/>
            <person name="Shao Z."/>
            <person name="Yan H."/>
            <person name="Li C."/>
            <person name="Peng N."/>
            <person name="Zhang Z."/>
            <person name="Zhang Y."/>
            <person name="Lin W."/>
            <person name="Fan Y."/>
            <person name="Qin Z."/>
            <person name="Hu Y."/>
            <person name="Zhu B."/>
            <person name="Wang S."/>
            <person name="Ding X."/>
            <person name="Zhao G.P."/>
        </authorList>
    </citation>
    <scope>NUCLEOTIDE SEQUENCE [LARGE SCALE GENOMIC DNA]</scope>
    <source>
        <strain evidence="11">U-32</strain>
    </source>
</reference>
<evidence type="ECO:0000256" key="1">
    <source>
        <dbReference type="ARBA" id="ARBA00005194"/>
    </source>
</evidence>
<dbReference type="PRINTS" id="PR00081">
    <property type="entry name" value="GDHRDH"/>
</dbReference>
<evidence type="ECO:0000313" key="11">
    <source>
        <dbReference type="Proteomes" id="UP000000328"/>
    </source>
</evidence>
<sequence>MSAPKVALVSGGSRGIGRAVVASLAQSGHDIAFCYRSDEQSAEVLTKEVHDLGRRAVATKVDVTDREAAGDWVAKTAADLGVPDAVVTSAGITRDGAFVTMTEDRWTDVLRINLDGVYNVCQPAVFLMLKQRRGSVVTLSSVSGVHGNPTQVNYSASKSGVIGFAKALAKEVGRFGIRVNAVAPGLIETDMTAQMTGKAREKLRAAIPLGRFGTAEEVADLVAYLVSDRAAYITGSVFEIDGGLVV</sequence>
<feature type="domain" description="Ketoreductase" evidence="9">
    <location>
        <begin position="5"/>
        <end position="185"/>
    </location>
</feature>
<name>A0A0H3D8F3_AMYMU</name>
<dbReference type="PATRIC" id="fig|749927.5.peg.4180"/>
<comment type="function">
    <text evidence="8">Catalyzes the NADPH-dependent reduction of beta-ketoacyl-ACP substrates to beta-hydroxyacyl-ACP products, the first reductive step in the elongation cycle of fatty acid biosynthesis.</text>
</comment>
<dbReference type="HOGENOM" id="CLU_010194_1_3_11"/>
<keyword evidence="8" id="KW-0276">Fatty acid metabolism</keyword>
<keyword evidence="4 8" id="KW-0560">Oxidoreductase</keyword>
<dbReference type="Pfam" id="PF13561">
    <property type="entry name" value="adh_short_C2"/>
    <property type="match status" value="1"/>
</dbReference>
<dbReference type="InterPro" id="IPR011284">
    <property type="entry name" value="3oxo_ACP_reduc"/>
</dbReference>
<evidence type="ECO:0000313" key="10">
    <source>
        <dbReference type="EMBL" id="ADJ45819.1"/>
    </source>
</evidence>
<dbReference type="AlphaFoldDB" id="A0A0H3D8F3"/>
<dbReference type="Proteomes" id="UP000000328">
    <property type="component" value="Chromosome"/>
</dbReference>
<keyword evidence="8" id="KW-0275">Fatty acid biosynthesis</keyword>
<feature type="binding site" evidence="7">
    <location>
        <begin position="11"/>
        <end position="14"/>
    </location>
    <ligand>
        <name>NADP(+)</name>
        <dbReference type="ChEBI" id="CHEBI:58349"/>
    </ligand>
</feature>
<feature type="binding site" evidence="7">
    <location>
        <position position="187"/>
    </location>
    <ligand>
        <name>NADP(+)</name>
        <dbReference type="ChEBI" id="CHEBI:58349"/>
    </ligand>
</feature>
<protein>
    <recommendedName>
        <fullName evidence="3 8">3-oxoacyl-[acyl-carrier-protein] reductase</fullName>
        <ecNumber evidence="3 8">1.1.1.100</ecNumber>
    </recommendedName>
</protein>
<dbReference type="UniPathway" id="UPA00094"/>
<evidence type="ECO:0000256" key="5">
    <source>
        <dbReference type="ARBA" id="ARBA00048508"/>
    </source>
</evidence>
<proteinExistence type="inferred from homology"/>
<evidence type="ECO:0000256" key="3">
    <source>
        <dbReference type="ARBA" id="ARBA00012948"/>
    </source>
</evidence>
<dbReference type="RefSeq" id="WP_013225891.1">
    <property type="nucleotide sequence ID" value="NC_014318.1"/>
</dbReference>
<dbReference type="NCBIfam" id="NF009466">
    <property type="entry name" value="PRK12826.1-2"/>
    <property type="match status" value="1"/>
</dbReference>
<dbReference type="InterPro" id="IPR050259">
    <property type="entry name" value="SDR"/>
</dbReference>
<keyword evidence="8" id="KW-0444">Lipid biosynthesis</keyword>
<dbReference type="InterPro" id="IPR036291">
    <property type="entry name" value="NAD(P)-bd_dom_sf"/>
</dbReference>
<evidence type="ECO:0000256" key="4">
    <source>
        <dbReference type="ARBA" id="ARBA00023002"/>
    </source>
</evidence>
<dbReference type="PANTHER" id="PTHR42879:SF2">
    <property type="entry name" value="3-OXOACYL-[ACYL-CARRIER-PROTEIN] REDUCTASE FABG"/>
    <property type="match status" value="1"/>
</dbReference>
<feature type="active site" description="Proton acceptor" evidence="6">
    <location>
        <position position="154"/>
    </location>
</feature>
<keyword evidence="8" id="KW-0443">Lipid metabolism</keyword>
<dbReference type="GO" id="GO:0051287">
    <property type="term" value="F:NAD binding"/>
    <property type="evidence" value="ECO:0007669"/>
    <property type="project" value="UniProtKB-UniRule"/>
</dbReference>
<comment type="similarity">
    <text evidence="2 8">Belongs to the short-chain dehydrogenases/reductases (SDR) family.</text>
</comment>
<dbReference type="InterPro" id="IPR057326">
    <property type="entry name" value="KR_dom"/>
</dbReference>
<feature type="binding site" evidence="7">
    <location>
        <begin position="154"/>
        <end position="158"/>
    </location>
    <ligand>
        <name>NADP(+)</name>
        <dbReference type="ChEBI" id="CHEBI:58349"/>
    </ligand>
</feature>
<dbReference type="GO" id="GO:0004316">
    <property type="term" value="F:3-oxoacyl-[acyl-carrier-protein] reductase (NADPH) activity"/>
    <property type="evidence" value="ECO:0007669"/>
    <property type="project" value="UniProtKB-UniRule"/>
</dbReference>
<dbReference type="eggNOG" id="COG1028">
    <property type="taxonomic scope" value="Bacteria"/>
</dbReference>
<dbReference type="SMART" id="SM00822">
    <property type="entry name" value="PKS_KR"/>
    <property type="match status" value="1"/>
</dbReference>
<dbReference type="NCBIfam" id="TIGR01830">
    <property type="entry name" value="3oxo_ACP_reduc"/>
    <property type="match status" value="1"/>
</dbReference>
<dbReference type="GeneID" id="92871775"/>
<dbReference type="InterPro" id="IPR020904">
    <property type="entry name" value="Sc_DH/Rdtase_CS"/>
</dbReference>
<evidence type="ECO:0000256" key="2">
    <source>
        <dbReference type="ARBA" id="ARBA00006484"/>
    </source>
</evidence>
<dbReference type="OrthoDB" id="9804774at2"/>
<evidence type="ECO:0000256" key="6">
    <source>
        <dbReference type="PIRSR" id="PIRSR611284-1"/>
    </source>
</evidence>
<dbReference type="SUPFAM" id="SSF51735">
    <property type="entry name" value="NAD(P)-binding Rossmann-fold domains"/>
    <property type="match status" value="1"/>
</dbReference>
<evidence type="ECO:0000256" key="7">
    <source>
        <dbReference type="PIRSR" id="PIRSR611284-2"/>
    </source>
</evidence>
<dbReference type="EC" id="1.1.1.100" evidence="3 8"/>
<dbReference type="Gene3D" id="3.40.50.720">
    <property type="entry name" value="NAD(P)-binding Rossmann-like Domain"/>
    <property type="match status" value="1"/>
</dbReference>
<comment type="catalytic activity">
    <reaction evidence="5 8">
        <text>a (3R)-hydroxyacyl-[ACP] + NADP(+) = a 3-oxoacyl-[ACP] + NADPH + H(+)</text>
        <dbReference type="Rhea" id="RHEA:17397"/>
        <dbReference type="Rhea" id="RHEA-COMP:9916"/>
        <dbReference type="Rhea" id="RHEA-COMP:9945"/>
        <dbReference type="ChEBI" id="CHEBI:15378"/>
        <dbReference type="ChEBI" id="CHEBI:57783"/>
        <dbReference type="ChEBI" id="CHEBI:58349"/>
        <dbReference type="ChEBI" id="CHEBI:78776"/>
        <dbReference type="ChEBI" id="CHEBI:78827"/>
        <dbReference type="EC" id="1.1.1.100"/>
    </reaction>
</comment>
<dbReference type="KEGG" id="amd:AMED_4042"/>
<dbReference type="PANTHER" id="PTHR42879">
    <property type="entry name" value="3-OXOACYL-(ACYL-CARRIER-PROTEIN) REDUCTASE"/>
    <property type="match status" value="1"/>
</dbReference>
<dbReference type="PRINTS" id="PR00080">
    <property type="entry name" value="SDRFAMILY"/>
</dbReference>
<comment type="subunit">
    <text evidence="8">Homotetramer.</text>
</comment>
<dbReference type="PROSITE" id="PS00061">
    <property type="entry name" value="ADH_SHORT"/>
    <property type="match status" value="1"/>
</dbReference>
<dbReference type="GO" id="GO:0006633">
    <property type="term" value="P:fatty acid biosynthetic process"/>
    <property type="evidence" value="ECO:0007669"/>
    <property type="project" value="UniProtKB-UniPathway"/>
</dbReference>
<evidence type="ECO:0000259" key="9">
    <source>
        <dbReference type="SMART" id="SM00822"/>
    </source>
</evidence>
<dbReference type="EMBL" id="CP002000">
    <property type="protein sequence ID" value="ADJ45819.1"/>
    <property type="molecule type" value="Genomic_DNA"/>
</dbReference>
<gene>
    <name evidence="10" type="primary">fabG</name>
    <name evidence="10" type="ordered locus">AMED_4042</name>
</gene>
<comment type="pathway">
    <text evidence="1 8">Lipid metabolism; fatty acid biosynthesis.</text>
</comment>
<accession>A0A0H3D8F3</accession>
<organism evidence="10 11">
    <name type="scientific">Amycolatopsis mediterranei (strain U-32)</name>
    <dbReference type="NCBI Taxonomy" id="749927"/>
    <lineage>
        <taxon>Bacteria</taxon>
        <taxon>Bacillati</taxon>
        <taxon>Actinomycetota</taxon>
        <taxon>Actinomycetes</taxon>
        <taxon>Pseudonocardiales</taxon>
        <taxon>Pseudonocardiaceae</taxon>
        <taxon>Amycolatopsis</taxon>
    </lineage>
</organism>
<evidence type="ECO:0000256" key="8">
    <source>
        <dbReference type="RuleBase" id="RU366074"/>
    </source>
</evidence>
<keyword evidence="7 8" id="KW-0521">NADP</keyword>
<dbReference type="InterPro" id="IPR002347">
    <property type="entry name" value="SDR_fam"/>
</dbReference>
<dbReference type="FunFam" id="3.40.50.720:FF:000173">
    <property type="entry name" value="3-oxoacyl-[acyl-carrier protein] reductase"/>
    <property type="match status" value="1"/>
</dbReference>